<keyword evidence="1" id="KW-0812">Transmembrane</keyword>
<dbReference type="EMBL" id="JAIWYP010000006">
    <property type="protein sequence ID" value="KAH3805725.1"/>
    <property type="molecule type" value="Genomic_DNA"/>
</dbReference>
<reference evidence="2" key="1">
    <citation type="journal article" date="2019" name="bioRxiv">
        <title>The Genome of the Zebra Mussel, Dreissena polymorpha: A Resource for Invasive Species Research.</title>
        <authorList>
            <person name="McCartney M.A."/>
            <person name="Auch B."/>
            <person name="Kono T."/>
            <person name="Mallez S."/>
            <person name="Zhang Y."/>
            <person name="Obille A."/>
            <person name="Becker A."/>
            <person name="Abrahante J.E."/>
            <person name="Garbe J."/>
            <person name="Badalamenti J.P."/>
            <person name="Herman A."/>
            <person name="Mangelson H."/>
            <person name="Liachko I."/>
            <person name="Sullivan S."/>
            <person name="Sone E.D."/>
            <person name="Koren S."/>
            <person name="Silverstein K.A.T."/>
            <person name="Beckman K.B."/>
            <person name="Gohl D.M."/>
        </authorList>
    </citation>
    <scope>NUCLEOTIDE SEQUENCE</scope>
    <source>
        <strain evidence="2">Duluth1</strain>
        <tissue evidence="2">Whole animal</tissue>
    </source>
</reference>
<dbReference type="AlphaFoldDB" id="A0A9D4FZE4"/>
<accession>A0A9D4FZE4</accession>
<protein>
    <submittedName>
        <fullName evidence="2">Uncharacterized protein</fullName>
    </submittedName>
</protein>
<sequence>MGRIGSCNPTRIPKLQRQQTVEETDVILVSLTIRFCVFFLLVVQNEVHYS</sequence>
<organism evidence="2 3">
    <name type="scientific">Dreissena polymorpha</name>
    <name type="common">Zebra mussel</name>
    <name type="synonym">Mytilus polymorpha</name>
    <dbReference type="NCBI Taxonomy" id="45954"/>
    <lineage>
        <taxon>Eukaryota</taxon>
        <taxon>Metazoa</taxon>
        <taxon>Spiralia</taxon>
        <taxon>Lophotrochozoa</taxon>
        <taxon>Mollusca</taxon>
        <taxon>Bivalvia</taxon>
        <taxon>Autobranchia</taxon>
        <taxon>Heteroconchia</taxon>
        <taxon>Euheterodonta</taxon>
        <taxon>Imparidentia</taxon>
        <taxon>Neoheterodontei</taxon>
        <taxon>Myida</taxon>
        <taxon>Dreissenoidea</taxon>
        <taxon>Dreissenidae</taxon>
        <taxon>Dreissena</taxon>
    </lineage>
</organism>
<reference evidence="2" key="2">
    <citation type="submission" date="2020-11" db="EMBL/GenBank/DDBJ databases">
        <authorList>
            <person name="McCartney M.A."/>
            <person name="Auch B."/>
            <person name="Kono T."/>
            <person name="Mallez S."/>
            <person name="Becker A."/>
            <person name="Gohl D.M."/>
            <person name="Silverstein K.A.T."/>
            <person name="Koren S."/>
            <person name="Bechman K.B."/>
            <person name="Herman A."/>
            <person name="Abrahante J.E."/>
            <person name="Garbe J."/>
        </authorList>
    </citation>
    <scope>NUCLEOTIDE SEQUENCE</scope>
    <source>
        <strain evidence="2">Duluth1</strain>
        <tissue evidence="2">Whole animal</tissue>
    </source>
</reference>
<keyword evidence="1" id="KW-0472">Membrane</keyword>
<evidence type="ECO:0000313" key="3">
    <source>
        <dbReference type="Proteomes" id="UP000828390"/>
    </source>
</evidence>
<proteinExistence type="predicted"/>
<keyword evidence="1" id="KW-1133">Transmembrane helix</keyword>
<dbReference type="Proteomes" id="UP000828390">
    <property type="component" value="Unassembled WGS sequence"/>
</dbReference>
<feature type="transmembrane region" description="Helical" evidence="1">
    <location>
        <begin position="26"/>
        <end position="43"/>
    </location>
</feature>
<evidence type="ECO:0000313" key="2">
    <source>
        <dbReference type="EMBL" id="KAH3805725.1"/>
    </source>
</evidence>
<evidence type="ECO:0000256" key="1">
    <source>
        <dbReference type="SAM" id="Phobius"/>
    </source>
</evidence>
<comment type="caution">
    <text evidence="2">The sequence shown here is derived from an EMBL/GenBank/DDBJ whole genome shotgun (WGS) entry which is preliminary data.</text>
</comment>
<keyword evidence="3" id="KW-1185">Reference proteome</keyword>
<gene>
    <name evidence="2" type="ORF">DPMN_134032</name>
</gene>
<name>A0A9D4FZE4_DREPO</name>